<dbReference type="EMBL" id="JADYXP020000022">
    <property type="protein sequence ID" value="KAL0103065.1"/>
    <property type="molecule type" value="Genomic_DNA"/>
</dbReference>
<reference evidence="1 2" key="1">
    <citation type="submission" date="2023-03" db="EMBL/GenBank/DDBJ databases">
        <title>High recombination rates correlate with genetic variation in Cardiocondyla obscurior ants.</title>
        <authorList>
            <person name="Errbii M."/>
        </authorList>
    </citation>
    <scope>NUCLEOTIDE SEQUENCE [LARGE SCALE GENOMIC DNA]</scope>
    <source>
        <strain evidence="1">Alpha-2009</strain>
        <tissue evidence="1">Whole body</tissue>
    </source>
</reference>
<organism evidence="1 2">
    <name type="scientific">Cardiocondyla obscurior</name>
    <dbReference type="NCBI Taxonomy" id="286306"/>
    <lineage>
        <taxon>Eukaryota</taxon>
        <taxon>Metazoa</taxon>
        <taxon>Ecdysozoa</taxon>
        <taxon>Arthropoda</taxon>
        <taxon>Hexapoda</taxon>
        <taxon>Insecta</taxon>
        <taxon>Pterygota</taxon>
        <taxon>Neoptera</taxon>
        <taxon>Endopterygota</taxon>
        <taxon>Hymenoptera</taxon>
        <taxon>Apocrita</taxon>
        <taxon>Aculeata</taxon>
        <taxon>Formicoidea</taxon>
        <taxon>Formicidae</taxon>
        <taxon>Myrmicinae</taxon>
        <taxon>Cardiocondyla</taxon>
    </lineage>
</organism>
<evidence type="ECO:0000313" key="1">
    <source>
        <dbReference type="EMBL" id="KAL0103065.1"/>
    </source>
</evidence>
<sequence>MSGVPTTEKCLLPRVVMRCPLLRVREGFPYAVERRGEAASVEVDAEDLAVQSLDERRRSGGATVPFRRSLDLAGHRRYPGQDELSGLAGKSSVPCLNQPECLPIVTLARACARHCGGWGEQCRAISQM</sequence>
<evidence type="ECO:0000313" key="2">
    <source>
        <dbReference type="Proteomes" id="UP001430953"/>
    </source>
</evidence>
<dbReference type="Proteomes" id="UP001430953">
    <property type="component" value="Unassembled WGS sequence"/>
</dbReference>
<dbReference type="AlphaFoldDB" id="A0AAW2ELV3"/>
<keyword evidence="2" id="KW-1185">Reference proteome</keyword>
<proteinExistence type="predicted"/>
<protein>
    <submittedName>
        <fullName evidence="1">Uncharacterized protein</fullName>
    </submittedName>
</protein>
<comment type="caution">
    <text evidence="1">The sequence shown here is derived from an EMBL/GenBank/DDBJ whole genome shotgun (WGS) entry which is preliminary data.</text>
</comment>
<name>A0AAW2ELV3_9HYME</name>
<accession>A0AAW2ELV3</accession>
<gene>
    <name evidence="1" type="ORF">PUN28_018398</name>
</gene>